<gene>
    <name evidence="2" type="ORF">BDN70DRAFT_993307</name>
</gene>
<dbReference type="Proteomes" id="UP000807469">
    <property type="component" value="Unassembled WGS sequence"/>
</dbReference>
<keyword evidence="3" id="KW-1185">Reference proteome</keyword>
<dbReference type="EMBL" id="MU155208">
    <property type="protein sequence ID" value="KAF9479666.1"/>
    <property type="molecule type" value="Genomic_DNA"/>
</dbReference>
<name>A0A9P5Z2I9_9AGAR</name>
<accession>A0A9P5Z2I9</accession>
<evidence type="ECO:0000313" key="2">
    <source>
        <dbReference type="EMBL" id="KAF9479666.1"/>
    </source>
</evidence>
<dbReference type="AlphaFoldDB" id="A0A9P5Z2I9"/>
<evidence type="ECO:0000313" key="3">
    <source>
        <dbReference type="Proteomes" id="UP000807469"/>
    </source>
</evidence>
<dbReference type="InterPro" id="IPR046522">
    <property type="entry name" value="DUF6699"/>
</dbReference>
<evidence type="ECO:0000259" key="1">
    <source>
        <dbReference type="Pfam" id="PF20415"/>
    </source>
</evidence>
<sequence>MMKRERKNNGSRRVRFADSPILSRRGDHAYPHEYLAPDEISWDLMDHPTKISRNSFWLSSRSPVWQDPATEPSRDCIYISVACLPWDVEVHASSFPFVTFYDVVNTVYRFLRKNTTERNFYALDPEKRKLATRAYQYRYRRHRSRSLYESEKEGGMKRVDFLLGHTRFGGLINKSRHSEHWELLVS</sequence>
<organism evidence="2 3">
    <name type="scientific">Pholiota conissans</name>
    <dbReference type="NCBI Taxonomy" id="109636"/>
    <lineage>
        <taxon>Eukaryota</taxon>
        <taxon>Fungi</taxon>
        <taxon>Dikarya</taxon>
        <taxon>Basidiomycota</taxon>
        <taxon>Agaricomycotina</taxon>
        <taxon>Agaricomycetes</taxon>
        <taxon>Agaricomycetidae</taxon>
        <taxon>Agaricales</taxon>
        <taxon>Agaricineae</taxon>
        <taxon>Strophariaceae</taxon>
        <taxon>Pholiota</taxon>
    </lineage>
</organism>
<dbReference type="OrthoDB" id="2783256at2759"/>
<feature type="domain" description="DUF6699" evidence="1">
    <location>
        <begin position="40"/>
        <end position="175"/>
    </location>
</feature>
<comment type="caution">
    <text evidence="2">The sequence shown here is derived from an EMBL/GenBank/DDBJ whole genome shotgun (WGS) entry which is preliminary data.</text>
</comment>
<protein>
    <recommendedName>
        <fullName evidence="1">DUF6699 domain-containing protein</fullName>
    </recommendedName>
</protein>
<reference evidence="2" key="1">
    <citation type="submission" date="2020-11" db="EMBL/GenBank/DDBJ databases">
        <authorList>
            <consortium name="DOE Joint Genome Institute"/>
            <person name="Ahrendt S."/>
            <person name="Riley R."/>
            <person name="Andreopoulos W."/>
            <person name="Labutti K."/>
            <person name="Pangilinan J."/>
            <person name="Ruiz-Duenas F.J."/>
            <person name="Barrasa J.M."/>
            <person name="Sanchez-Garcia M."/>
            <person name="Camarero S."/>
            <person name="Miyauchi S."/>
            <person name="Serrano A."/>
            <person name="Linde D."/>
            <person name="Babiker R."/>
            <person name="Drula E."/>
            <person name="Ayuso-Fernandez I."/>
            <person name="Pacheco R."/>
            <person name="Padilla G."/>
            <person name="Ferreira P."/>
            <person name="Barriuso J."/>
            <person name="Kellner H."/>
            <person name="Castanera R."/>
            <person name="Alfaro M."/>
            <person name="Ramirez L."/>
            <person name="Pisabarro A.G."/>
            <person name="Kuo A."/>
            <person name="Tritt A."/>
            <person name="Lipzen A."/>
            <person name="He G."/>
            <person name="Yan M."/>
            <person name="Ng V."/>
            <person name="Cullen D."/>
            <person name="Martin F."/>
            <person name="Rosso M.-N."/>
            <person name="Henrissat B."/>
            <person name="Hibbett D."/>
            <person name="Martinez A.T."/>
            <person name="Grigoriev I.V."/>
        </authorList>
    </citation>
    <scope>NUCLEOTIDE SEQUENCE</scope>
    <source>
        <strain evidence="2">CIRM-BRFM 674</strain>
    </source>
</reference>
<dbReference type="Pfam" id="PF20415">
    <property type="entry name" value="DUF6699"/>
    <property type="match status" value="1"/>
</dbReference>
<proteinExistence type="predicted"/>